<reference evidence="2" key="3">
    <citation type="submission" date="2023-05" db="EMBL/GenBank/DDBJ databases">
        <authorList>
            <person name="Smith C.H."/>
        </authorList>
    </citation>
    <scope>NUCLEOTIDE SEQUENCE</scope>
    <source>
        <strain evidence="2">CHS0354</strain>
        <tissue evidence="2">Mantle</tissue>
    </source>
</reference>
<evidence type="ECO:0000256" key="1">
    <source>
        <dbReference type="ARBA" id="ARBA00022703"/>
    </source>
</evidence>
<dbReference type="GO" id="GO:0006915">
    <property type="term" value="P:apoptotic process"/>
    <property type="evidence" value="ECO:0007669"/>
    <property type="project" value="UniProtKB-KW"/>
</dbReference>
<accession>A0AAE0SIQ6</accession>
<dbReference type="PANTHER" id="PTHR10044:SF139">
    <property type="entry name" value="DEATH-ASSOCIATED INHIBITOR OF APOPTOSIS 2"/>
    <property type="match status" value="1"/>
</dbReference>
<dbReference type="Pfam" id="PF00653">
    <property type="entry name" value="BIR"/>
    <property type="match status" value="1"/>
</dbReference>
<dbReference type="PROSITE" id="PS50143">
    <property type="entry name" value="BIR_REPEAT_2"/>
    <property type="match status" value="1"/>
</dbReference>
<organism evidence="2 3">
    <name type="scientific">Potamilus streckersoni</name>
    <dbReference type="NCBI Taxonomy" id="2493646"/>
    <lineage>
        <taxon>Eukaryota</taxon>
        <taxon>Metazoa</taxon>
        <taxon>Spiralia</taxon>
        <taxon>Lophotrochozoa</taxon>
        <taxon>Mollusca</taxon>
        <taxon>Bivalvia</taxon>
        <taxon>Autobranchia</taxon>
        <taxon>Heteroconchia</taxon>
        <taxon>Palaeoheterodonta</taxon>
        <taxon>Unionida</taxon>
        <taxon>Unionoidea</taxon>
        <taxon>Unionidae</taxon>
        <taxon>Ambleminae</taxon>
        <taxon>Lampsilini</taxon>
        <taxon>Potamilus</taxon>
    </lineage>
</organism>
<dbReference type="GO" id="GO:0051726">
    <property type="term" value="P:regulation of cell cycle"/>
    <property type="evidence" value="ECO:0007669"/>
    <property type="project" value="TreeGrafter"/>
</dbReference>
<keyword evidence="1" id="KW-0053">Apoptosis</keyword>
<dbReference type="Gene3D" id="1.10.8.10">
    <property type="entry name" value="DNA helicase RuvA subunit, C-terminal domain"/>
    <property type="match status" value="1"/>
</dbReference>
<dbReference type="GO" id="GO:0061630">
    <property type="term" value="F:ubiquitin protein ligase activity"/>
    <property type="evidence" value="ECO:0007669"/>
    <property type="project" value="TreeGrafter"/>
</dbReference>
<evidence type="ECO:0000313" key="3">
    <source>
        <dbReference type="Proteomes" id="UP001195483"/>
    </source>
</evidence>
<reference evidence="2" key="1">
    <citation type="journal article" date="2021" name="Genome Biol. Evol.">
        <title>A High-Quality Reference Genome for a Parasitic Bivalve with Doubly Uniparental Inheritance (Bivalvia: Unionida).</title>
        <authorList>
            <person name="Smith C.H."/>
        </authorList>
    </citation>
    <scope>NUCLEOTIDE SEQUENCE</scope>
    <source>
        <strain evidence="2">CHS0354</strain>
    </source>
</reference>
<dbReference type="SMART" id="SM00238">
    <property type="entry name" value="BIR"/>
    <property type="match status" value="1"/>
</dbReference>
<dbReference type="Gene3D" id="1.10.1170.10">
    <property type="entry name" value="Inhibitor Of Apoptosis Protein (2mihbC-IAP-1), Chain A"/>
    <property type="match status" value="1"/>
</dbReference>
<evidence type="ECO:0008006" key="4">
    <source>
        <dbReference type="Google" id="ProtNLM"/>
    </source>
</evidence>
<dbReference type="GO" id="GO:0005737">
    <property type="term" value="C:cytoplasm"/>
    <property type="evidence" value="ECO:0007669"/>
    <property type="project" value="TreeGrafter"/>
</dbReference>
<protein>
    <recommendedName>
        <fullName evidence="4">Inhibitor of apoptosis 2</fullName>
    </recommendedName>
</protein>
<dbReference type="AlphaFoldDB" id="A0AAE0SIQ6"/>
<dbReference type="GO" id="GO:0043066">
    <property type="term" value="P:negative regulation of apoptotic process"/>
    <property type="evidence" value="ECO:0007669"/>
    <property type="project" value="TreeGrafter"/>
</dbReference>
<keyword evidence="3" id="KW-1185">Reference proteome</keyword>
<dbReference type="InterPro" id="IPR001370">
    <property type="entry name" value="BIR_rpt"/>
</dbReference>
<evidence type="ECO:0000313" key="2">
    <source>
        <dbReference type="EMBL" id="KAK3592208.1"/>
    </source>
</evidence>
<dbReference type="Proteomes" id="UP001195483">
    <property type="component" value="Unassembled WGS sequence"/>
</dbReference>
<reference evidence="2" key="2">
    <citation type="journal article" date="2021" name="Genome Biol. Evol.">
        <title>Developing a high-quality reference genome for a parasitic bivalve with doubly uniparental inheritance (Bivalvia: Unionida).</title>
        <authorList>
            <person name="Smith C.H."/>
        </authorList>
    </citation>
    <scope>NUCLEOTIDE SEQUENCE</scope>
    <source>
        <strain evidence="2">CHS0354</strain>
        <tissue evidence="2">Mantle</tissue>
    </source>
</reference>
<gene>
    <name evidence="2" type="ORF">CHS0354_000218</name>
</gene>
<dbReference type="GO" id="GO:0043027">
    <property type="term" value="F:cysteine-type endopeptidase inhibitor activity involved in apoptotic process"/>
    <property type="evidence" value="ECO:0007669"/>
    <property type="project" value="TreeGrafter"/>
</dbReference>
<dbReference type="GO" id="GO:0031398">
    <property type="term" value="P:positive regulation of protein ubiquitination"/>
    <property type="evidence" value="ECO:0007669"/>
    <property type="project" value="TreeGrafter"/>
</dbReference>
<proteinExistence type="predicted"/>
<dbReference type="InterPro" id="IPR050784">
    <property type="entry name" value="IAP"/>
</dbReference>
<dbReference type="CDD" id="cd00022">
    <property type="entry name" value="BIR"/>
    <property type="match status" value="1"/>
</dbReference>
<dbReference type="FunFam" id="1.10.1170.10:FF:000003">
    <property type="entry name" value="E3 ubiquitin-protein ligase XIAP"/>
    <property type="match status" value="1"/>
</dbReference>
<comment type="caution">
    <text evidence="2">The sequence shown here is derived from an EMBL/GenBank/DDBJ whole genome shotgun (WGS) entry which is preliminary data.</text>
</comment>
<dbReference type="EMBL" id="JAEAOA010000063">
    <property type="protein sequence ID" value="KAK3592208.1"/>
    <property type="molecule type" value="Genomic_DNA"/>
</dbReference>
<dbReference type="PANTHER" id="PTHR10044">
    <property type="entry name" value="INHIBITOR OF APOPTOSIS"/>
    <property type="match status" value="1"/>
</dbReference>
<dbReference type="SUPFAM" id="SSF57924">
    <property type="entry name" value="Inhibitor of apoptosis (IAP) repeat"/>
    <property type="match status" value="1"/>
</dbReference>
<dbReference type="GO" id="GO:0005634">
    <property type="term" value="C:nucleus"/>
    <property type="evidence" value="ECO:0007669"/>
    <property type="project" value="TreeGrafter"/>
</dbReference>
<name>A0AAE0SIQ6_9BIVA</name>
<sequence length="255" mass="29284">MYNIIKNRDTTFTLSTLWLETKHGVHIHVMKMFIKFTFHLFRLAVIVPHISCAVQGPSRVTSKNPGPWTESDHIRSPQYQAYSIRLSSFDRWSSDIRQSPEQVADAGFYYTGSAYYQGLQDVVRCFACDGGLKNWDPEDEPWVEHARWFPQCPFVKRVKGQEFIDLVRRMSEDIDEDEDAVVHSTFQPNNPMAHSSTLRNELNTHPDEANAENVLDTDAAKCVLGAGYSKDIVGRTINELITKVVENRTRNYHSD</sequence>